<feature type="region of interest" description="Disordered" evidence="6">
    <location>
        <begin position="617"/>
        <end position="636"/>
    </location>
</feature>
<feature type="region of interest" description="Disordered" evidence="6">
    <location>
        <begin position="444"/>
        <end position="468"/>
    </location>
</feature>
<dbReference type="Ensembl" id="ENSSTUT00000041165.1">
    <property type="protein sequence ID" value="ENSSTUP00000039379.1"/>
    <property type="gene ID" value="ENSSTUG00000016741.1"/>
</dbReference>
<organism evidence="9 10">
    <name type="scientific">Salmo trutta</name>
    <name type="common">Brown trout</name>
    <dbReference type="NCBI Taxonomy" id="8032"/>
    <lineage>
        <taxon>Eukaryota</taxon>
        <taxon>Metazoa</taxon>
        <taxon>Chordata</taxon>
        <taxon>Craniata</taxon>
        <taxon>Vertebrata</taxon>
        <taxon>Euteleostomi</taxon>
        <taxon>Actinopterygii</taxon>
        <taxon>Neopterygii</taxon>
        <taxon>Teleostei</taxon>
        <taxon>Protacanthopterygii</taxon>
        <taxon>Salmoniformes</taxon>
        <taxon>Salmonidae</taxon>
        <taxon>Salmoninae</taxon>
        <taxon>Salmo</taxon>
    </lineage>
</organism>
<dbReference type="GO" id="GO:0048311">
    <property type="term" value="P:mitochondrion distribution"/>
    <property type="evidence" value="ECO:0007669"/>
    <property type="project" value="TreeGrafter"/>
</dbReference>
<evidence type="ECO:0000256" key="6">
    <source>
        <dbReference type="SAM" id="MobiDB-lite"/>
    </source>
</evidence>
<dbReference type="GeneTree" id="ENSGT00940000155697"/>
<dbReference type="PANTHER" id="PTHR15751">
    <property type="entry name" value="TRAFFICKING KINESIN-BINDING PROTEIN"/>
    <property type="match status" value="1"/>
</dbReference>
<sequence>MAGSADVCNSTDLPEVEIISLLEEQLPHYKLRADTIYGYDHDDWLHTPLLSPDTNLDLTVEQIEETLKYFLLCAERVGQMTKTYSDIDAVTRLLEEKERDLELAARIGQSLLKKNKTLSERNEFLEEQVEHIREEVSQLRHDLSMKDELLQFYTSAAEESEGDSSTCTPIRHNDSTLLVPSYFPLDSLQKKLKDLEAENISLRSEASHLETETEEYEEKEQQLVNDVVKELRDANHQMSTLAEELARKTDDASRQQEEITHLLSQIVDLQKKSKSYAVENQELTQHLGAAKDAQRQLTAELRELEDKYAECMEMLHEAQEELKNLRNKSLPLSTPRRFHSLGLFPMDSLAAEIEGTMRKGLAMDDPEVEEQKLHPKRVFETVKNINLMRQRSSLAPSPMNIPGSNRSSCLNSGRSSCLSTPRSSLYGGDMGSILIDNHTNSFILETPDHSADDSNKKPGTPGTPGSQDLEAALRRLSLRRDNYLSERRFFEEERDRKLQGLVEKGEVYNGSMTPTESIMSLGGTHPSSIWSGYSFSSRSYLPEKLQIVKPLEGSATLHQWQQLAQPNLGGILDTRPGVVTKGFRPLELDLEHMYLFTDFEEEDFEVVEESDHLSVHSLSASGSTPGTSGISILSRQGLRTRSSSCSGRAINNNLPEGGVGGDGEPREEGETLGPGSTSLLSPAPPDRENQENQDQAAAADGVSAHYPGKCMSNTSSTYTFTTCRIMHPSDELTRVTPSLMSGPTASCVMTSSSSIRSTPCSTPCTPRRLSLAAESFTNLRDSTKTMSTSGGLVRLLQERGISAAVYNPQSWDRADCSTSIPTGGVPSLLPPRPPNTLPFMPPNSPTHRSLCAKPSSPVGPFDLSPSAPPYDNFLASKPASSILKEVRAEARSSESADSECQTDVSVHNLKLVDKLKRFSVAGAGPSLSGTTGPTMLGPLSGLHHPSHFCPSVVTSPIGGLGPALNAGIRRNRSYPAMVGAGMAMKGPGPHSPTDMLLASSSKLPRQTSLNDG</sequence>
<feature type="compositionally biased region" description="Low complexity" evidence="6">
    <location>
        <begin position="617"/>
        <end position="634"/>
    </location>
</feature>
<feature type="region of interest" description="Disordered" evidence="6">
    <location>
        <begin position="985"/>
        <end position="1012"/>
    </location>
</feature>
<feature type="compositionally biased region" description="Polar residues" evidence="6">
    <location>
        <begin position="641"/>
        <end position="654"/>
    </location>
</feature>
<keyword evidence="10" id="KW-1185">Reference proteome</keyword>
<dbReference type="GO" id="GO:0050811">
    <property type="term" value="F:GABA receptor binding"/>
    <property type="evidence" value="ECO:0007669"/>
    <property type="project" value="TreeGrafter"/>
</dbReference>
<dbReference type="GO" id="GO:0098957">
    <property type="term" value="P:anterograde axonal transport of mitochondrion"/>
    <property type="evidence" value="ECO:0007669"/>
    <property type="project" value="TreeGrafter"/>
</dbReference>
<accession>A0A673YYM5</accession>
<dbReference type="Proteomes" id="UP000472277">
    <property type="component" value="Chromosome 37"/>
</dbReference>
<dbReference type="InterPro" id="IPR051946">
    <property type="entry name" value="Intracell_Traff-Reg"/>
</dbReference>
<dbReference type="OrthoDB" id="10067624at2759"/>
<dbReference type="OMA" id="PFDCRTP"/>
<reference evidence="9" key="1">
    <citation type="submission" date="2025-08" db="UniProtKB">
        <authorList>
            <consortium name="Ensembl"/>
        </authorList>
    </citation>
    <scope>IDENTIFICATION</scope>
</reference>
<dbReference type="Pfam" id="PF04849">
    <property type="entry name" value="HAP1_N"/>
    <property type="match status" value="1"/>
</dbReference>
<dbReference type="Pfam" id="PF12448">
    <property type="entry name" value="Milton"/>
    <property type="match status" value="1"/>
</dbReference>
<feature type="region of interest" description="Disordered" evidence="6">
    <location>
        <begin position="641"/>
        <end position="701"/>
    </location>
</feature>
<keyword evidence="3 5" id="KW-0175">Coiled coil</keyword>
<dbReference type="AlphaFoldDB" id="A0A673YYM5"/>
<dbReference type="SMART" id="SM01423">
    <property type="entry name" value="Milton"/>
    <property type="match status" value="1"/>
</dbReference>
<gene>
    <name evidence="9" type="primary">TRAK1</name>
    <name evidence="9" type="synonym">LOC115177146</name>
</gene>
<evidence type="ECO:0000259" key="8">
    <source>
        <dbReference type="SMART" id="SM01424"/>
    </source>
</evidence>
<reference evidence="9" key="2">
    <citation type="submission" date="2025-09" db="UniProtKB">
        <authorList>
            <consortium name="Ensembl"/>
        </authorList>
    </citation>
    <scope>IDENTIFICATION</scope>
</reference>
<evidence type="ECO:0000313" key="10">
    <source>
        <dbReference type="Proteomes" id="UP000472277"/>
    </source>
</evidence>
<feature type="domain" description="HAP1 N-terminal" evidence="8">
    <location>
        <begin position="23"/>
        <end position="328"/>
    </location>
</feature>
<dbReference type="GO" id="GO:0008333">
    <property type="term" value="P:endosome to lysosome transport"/>
    <property type="evidence" value="ECO:0007669"/>
    <property type="project" value="TreeGrafter"/>
</dbReference>
<comment type="subcellular location">
    <subcellularLocation>
        <location evidence="1">Mitochondrion</location>
    </subcellularLocation>
</comment>
<evidence type="ECO:0000259" key="7">
    <source>
        <dbReference type="SMART" id="SM01423"/>
    </source>
</evidence>
<evidence type="ECO:0000256" key="1">
    <source>
        <dbReference type="ARBA" id="ARBA00004173"/>
    </source>
</evidence>
<feature type="compositionally biased region" description="Polar residues" evidence="6">
    <location>
        <begin position="402"/>
        <end position="415"/>
    </location>
</feature>
<keyword evidence="4" id="KW-0496">Mitochondrion</keyword>
<dbReference type="GO" id="GO:1904115">
    <property type="term" value="C:axon cytoplasm"/>
    <property type="evidence" value="ECO:0007669"/>
    <property type="project" value="GOC"/>
</dbReference>
<evidence type="ECO:0000256" key="4">
    <source>
        <dbReference type="ARBA" id="ARBA00023128"/>
    </source>
</evidence>
<dbReference type="GO" id="GO:0047496">
    <property type="term" value="P:vesicle transport along microtubule"/>
    <property type="evidence" value="ECO:0007669"/>
    <property type="project" value="TreeGrafter"/>
</dbReference>
<feature type="domain" description="Trafficking kinesin-binding protein C-terminal" evidence="7">
    <location>
        <begin position="389"/>
        <end position="554"/>
    </location>
</feature>
<dbReference type="GO" id="GO:0005739">
    <property type="term" value="C:mitochondrion"/>
    <property type="evidence" value="ECO:0007669"/>
    <property type="project" value="UniProtKB-SubCell"/>
</dbReference>
<evidence type="ECO:0000256" key="2">
    <source>
        <dbReference type="ARBA" id="ARBA00007007"/>
    </source>
</evidence>
<evidence type="ECO:0000256" key="5">
    <source>
        <dbReference type="SAM" id="Coils"/>
    </source>
</evidence>
<dbReference type="GO" id="GO:0031410">
    <property type="term" value="C:cytoplasmic vesicle"/>
    <property type="evidence" value="ECO:0007669"/>
    <property type="project" value="TreeGrafter"/>
</dbReference>
<feature type="coiled-coil region" evidence="5">
    <location>
        <begin position="185"/>
        <end position="328"/>
    </location>
</feature>
<feature type="compositionally biased region" description="Basic and acidic residues" evidence="6">
    <location>
        <begin position="446"/>
        <end position="456"/>
    </location>
</feature>
<name>A0A673YYM5_SALTR</name>
<dbReference type="KEGG" id="stru:115177146"/>
<feature type="region of interest" description="Disordered" evidence="6">
    <location>
        <begin position="393"/>
        <end position="415"/>
    </location>
</feature>
<feature type="compositionally biased region" description="Polar residues" evidence="6">
    <location>
        <begin position="998"/>
        <end position="1012"/>
    </location>
</feature>
<evidence type="ECO:0000313" key="9">
    <source>
        <dbReference type="Ensembl" id="ENSSTUP00000039379.1"/>
    </source>
</evidence>
<protein>
    <submittedName>
        <fullName evidence="9">Trafficking kinesin protein 1</fullName>
    </submittedName>
</protein>
<dbReference type="GO" id="GO:0017022">
    <property type="term" value="F:myosin binding"/>
    <property type="evidence" value="ECO:0007669"/>
    <property type="project" value="TreeGrafter"/>
</dbReference>
<proteinExistence type="inferred from homology"/>
<dbReference type="GO" id="GO:0030425">
    <property type="term" value="C:dendrite"/>
    <property type="evidence" value="ECO:0007669"/>
    <property type="project" value="TreeGrafter"/>
</dbReference>
<dbReference type="GO" id="GO:0006605">
    <property type="term" value="P:protein targeting"/>
    <property type="evidence" value="ECO:0007669"/>
    <property type="project" value="TreeGrafter"/>
</dbReference>
<dbReference type="InterPro" id="IPR022154">
    <property type="entry name" value="TRAK1/2_C"/>
</dbReference>
<feature type="coiled-coil region" evidence="5">
    <location>
        <begin position="87"/>
        <end position="142"/>
    </location>
</feature>
<evidence type="ECO:0000256" key="3">
    <source>
        <dbReference type="ARBA" id="ARBA00023054"/>
    </source>
</evidence>
<dbReference type="InterPro" id="IPR006933">
    <property type="entry name" value="HAP1_N"/>
</dbReference>
<comment type="similarity">
    <text evidence="2">Belongs to the milton family.</text>
</comment>
<dbReference type="PANTHER" id="PTHR15751:SF11">
    <property type="entry name" value="TRAFFICKING KINESIN-BINDING PROTEIN 1"/>
    <property type="match status" value="1"/>
</dbReference>
<dbReference type="GO" id="GO:0022008">
    <property type="term" value="P:neurogenesis"/>
    <property type="evidence" value="ECO:0007669"/>
    <property type="project" value="TreeGrafter"/>
</dbReference>
<dbReference type="InParanoid" id="A0A673YYM5"/>
<dbReference type="SMART" id="SM01424">
    <property type="entry name" value="HAP1_N"/>
    <property type="match status" value="1"/>
</dbReference>